<dbReference type="STRING" id="15368.A0A2K2D636"/>
<sequence length="270" mass="30024">MKARSCTYRVVGAYFADMNAQLHFPSGKEKAFPGKHTYKNQHLNNSIKRNESLIISYTYLSEKKSLISYRSMEEAAPAAKRLARAGSFSGVWWKLGDAAGDPAAVERRLRAIGDEEAGVRAAIHSRQAAARLVRRRIAFASLSLEFVAFIHAYWAARRRRMAAGRHSKKKLLLLPLLAVPAVATVALAAFARFQKMFDARDEQKLKTLLAERKARIGQFRGSHHNMQMLIQKYDPDADGAISSSAAEPIAAAAAKLKRTQSRLSFHIGDE</sequence>
<reference evidence="3" key="3">
    <citation type="submission" date="2018-08" db="UniProtKB">
        <authorList>
            <consortium name="EnsemblPlants"/>
        </authorList>
    </citation>
    <scope>IDENTIFICATION</scope>
    <source>
        <strain evidence="3">cv. Bd21</strain>
    </source>
</reference>
<dbReference type="Gramene" id="PNT69737">
    <property type="protein sequence ID" value="PNT69737"/>
    <property type="gene ID" value="BRADI_3g60581v3"/>
</dbReference>
<evidence type="ECO:0000313" key="3">
    <source>
        <dbReference type="EnsemblPlants" id="PNT69737"/>
    </source>
</evidence>
<dbReference type="PANTHER" id="PTHR22166">
    <property type="entry name" value="ENDOPLASMIC RETICULUM JUNCTION FORMATION PROTEIN LUNAPARK"/>
    <property type="match status" value="1"/>
</dbReference>
<dbReference type="AlphaFoldDB" id="A0A2K2D636"/>
<dbReference type="EMBL" id="CM000882">
    <property type="protein sequence ID" value="PNT69737.1"/>
    <property type="molecule type" value="Genomic_DNA"/>
</dbReference>
<dbReference type="ExpressionAtlas" id="A0A2K2D636">
    <property type="expression patterns" value="baseline"/>
</dbReference>
<dbReference type="InterPro" id="IPR040115">
    <property type="entry name" value="Lnp"/>
</dbReference>
<dbReference type="Proteomes" id="UP000008810">
    <property type="component" value="Chromosome 3"/>
</dbReference>
<proteinExistence type="predicted"/>
<keyword evidence="1" id="KW-0812">Transmembrane</keyword>
<dbReference type="FunCoup" id="A0A2K2D636">
    <property type="interactions" value="4"/>
</dbReference>
<keyword evidence="1" id="KW-1133">Transmembrane helix</keyword>
<reference evidence="2" key="2">
    <citation type="submission" date="2017-06" db="EMBL/GenBank/DDBJ databases">
        <title>WGS assembly of Brachypodium distachyon.</title>
        <authorList>
            <consortium name="The International Brachypodium Initiative"/>
            <person name="Lucas S."/>
            <person name="Harmon-Smith M."/>
            <person name="Lail K."/>
            <person name="Tice H."/>
            <person name="Grimwood J."/>
            <person name="Bruce D."/>
            <person name="Barry K."/>
            <person name="Shu S."/>
            <person name="Lindquist E."/>
            <person name="Wang M."/>
            <person name="Pitluck S."/>
            <person name="Vogel J.P."/>
            <person name="Garvin D.F."/>
            <person name="Mockler T.C."/>
            <person name="Schmutz J."/>
            <person name="Rokhsar D."/>
            <person name="Bevan M.W."/>
        </authorList>
    </citation>
    <scope>NUCLEOTIDE SEQUENCE</scope>
    <source>
        <strain evidence="2">Bd21</strain>
    </source>
</reference>
<organism evidence="2">
    <name type="scientific">Brachypodium distachyon</name>
    <name type="common">Purple false brome</name>
    <name type="synonym">Trachynia distachya</name>
    <dbReference type="NCBI Taxonomy" id="15368"/>
    <lineage>
        <taxon>Eukaryota</taxon>
        <taxon>Viridiplantae</taxon>
        <taxon>Streptophyta</taxon>
        <taxon>Embryophyta</taxon>
        <taxon>Tracheophyta</taxon>
        <taxon>Spermatophyta</taxon>
        <taxon>Magnoliopsida</taxon>
        <taxon>Liliopsida</taxon>
        <taxon>Poales</taxon>
        <taxon>Poaceae</taxon>
        <taxon>BOP clade</taxon>
        <taxon>Pooideae</taxon>
        <taxon>Stipodae</taxon>
        <taxon>Brachypodieae</taxon>
        <taxon>Brachypodium</taxon>
    </lineage>
</organism>
<dbReference type="GO" id="GO:0071782">
    <property type="term" value="C:endoplasmic reticulum tubular network"/>
    <property type="evidence" value="ECO:0000318"/>
    <property type="project" value="GO_Central"/>
</dbReference>
<evidence type="ECO:0000313" key="2">
    <source>
        <dbReference type="EMBL" id="PNT69737.1"/>
    </source>
</evidence>
<dbReference type="GeneID" id="100844187"/>
<dbReference type="PANTHER" id="PTHR22166:SF26">
    <property type="entry name" value="OS02G0830500 PROTEIN"/>
    <property type="match status" value="1"/>
</dbReference>
<dbReference type="GO" id="GO:0071786">
    <property type="term" value="P:endoplasmic reticulum tubular network organization"/>
    <property type="evidence" value="ECO:0000318"/>
    <property type="project" value="GO_Central"/>
</dbReference>
<dbReference type="RefSeq" id="XP_010236185.3">
    <property type="nucleotide sequence ID" value="XM_010237883.3"/>
</dbReference>
<keyword evidence="4" id="KW-1185">Reference proteome</keyword>
<protein>
    <submittedName>
        <fullName evidence="2 3">Uncharacterized protein</fullName>
    </submittedName>
</protein>
<evidence type="ECO:0000313" key="4">
    <source>
        <dbReference type="Proteomes" id="UP000008810"/>
    </source>
</evidence>
<feature type="transmembrane region" description="Helical" evidence="1">
    <location>
        <begin position="137"/>
        <end position="156"/>
    </location>
</feature>
<reference evidence="2 3" key="1">
    <citation type="journal article" date="2010" name="Nature">
        <title>Genome sequencing and analysis of the model grass Brachypodium distachyon.</title>
        <authorList>
            <consortium name="International Brachypodium Initiative"/>
        </authorList>
    </citation>
    <scope>NUCLEOTIDE SEQUENCE [LARGE SCALE GENOMIC DNA]</scope>
    <source>
        <strain evidence="2 3">Bd21</strain>
    </source>
</reference>
<dbReference type="KEGG" id="bdi:100844187"/>
<gene>
    <name evidence="3" type="primary">LOC100844187</name>
    <name evidence="2" type="ORF">BRADI_3g60581v3</name>
</gene>
<accession>A0A2K2D636</accession>
<dbReference type="OrthoDB" id="684825at2759"/>
<keyword evidence="1" id="KW-0472">Membrane</keyword>
<feature type="transmembrane region" description="Helical" evidence="1">
    <location>
        <begin position="171"/>
        <end position="191"/>
    </location>
</feature>
<evidence type="ECO:0000256" key="1">
    <source>
        <dbReference type="SAM" id="Phobius"/>
    </source>
</evidence>
<dbReference type="EnsemblPlants" id="PNT69737">
    <property type="protein sequence ID" value="PNT69737"/>
    <property type="gene ID" value="BRADI_3g60581v3"/>
</dbReference>
<name>A0A2K2D636_BRADI</name>